<dbReference type="GO" id="GO:0016020">
    <property type="term" value="C:membrane"/>
    <property type="evidence" value="ECO:0007669"/>
    <property type="project" value="UniProtKB-SubCell"/>
</dbReference>
<dbReference type="EMBL" id="CP046276">
    <property type="protein sequence ID" value="QGS51685.1"/>
    <property type="molecule type" value="Genomic_DNA"/>
</dbReference>
<keyword evidence="4 6" id="KW-1133">Transmembrane helix</keyword>
<evidence type="ECO:0000256" key="2">
    <source>
        <dbReference type="ARBA" id="ARBA00008854"/>
    </source>
</evidence>
<protein>
    <submittedName>
        <fullName evidence="7">LemA family protein</fullName>
    </submittedName>
</protein>
<sequence length="204" mass="23316">MQVAPGQELNNINNNANQPVKASFLGILFWLFLFLLIIPIFVHIGINNRIKRLKVKINQGESDIDVQLKLRKDLLLKLIDSVKGSIKFEKELLSTLTSMRTGSGLENSAKNSKILDKIGKEINLQMENYPDLKSTSAIRDLMNSTSEVEETISYARRNYNDAVSTYNQVVSTYPSNVVAKFSRCKYRSFFEVADWDRDDVELKF</sequence>
<evidence type="ECO:0000256" key="5">
    <source>
        <dbReference type="ARBA" id="ARBA00023136"/>
    </source>
</evidence>
<dbReference type="InterPro" id="IPR023353">
    <property type="entry name" value="LemA-like_dom_sf"/>
</dbReference>
<feature type="transmembrane region" description="Helical" evidence="6">
    <location>
        <begin position="24"/>
        <end position="46"/>
    </location>
</feature>
<organism evidence="7 8">
    <name type="scientific">Spiroplasma tabanidicola</name>
    <dbReference type="NCBI Taxonomy" id="324079"/>
    <lineage>
        <taxon>Bacteria</taxon>
        <taxon>Bacillati</taxon>
        <taxon>Mycoplasmatota</taxon>
        <taxon>Mollicutes</taxon>
        <taxon>Entomoplasmatales</taxon>
        <taxon>Spiroplasmataceae</taxon>
        <taxon>Spiroplasma</taxon>
    </lineage>
</organism>
<dbReference type="RefSeq" id="WP_156005902.1">
    <property type="nucleotide sequence ID" value="NZ_CP046276.1"/>
</dbReference>
<dbReference type="OrthoDB" id="384498at2"/>
<dbReference type="PANTHER" id="PTHR34478:SF1">
    <property type="entry name" value="PROTEIN LEMA"/>
    <property type="match status" value="1"/>
</dbReference>
<dbReference type="SUPFAM" id="SSF140478">
    <property type="entry name" value="LemA-like"/>
    <property type="match status" value="1"/>
</dbReference>
<dbReference type="Gene3D" id="1.20.1440.20">
    <property type="entry name" value="LemA-like domain"/>
    <property type="match status" value="1"/>
</dbReference>
<dbReference type="Pfam" id="PF04011">
    <property type="entry name" value="LemA"/>
    <property type="match status" value="1"/>
</dbReference>
<accession>A0A6I6C9T1</accession>
<evidence type="ECO:0000256" key="4">
    <source>
        <dbReference type="ARBA" id="ARBA00022989"/>
    </source>
</evidence>
<dbReference type="InterPro" id="IPR007156">
    <property type="entry name" value="MamQ_LemA"/>
</dbReference>
<comment type="similarity">
    <text evidence="2">Belongs to the LemA family.</text>
</comment>
<gene>
    <name evidence="7" type="primary">lemA</name>
    <name evidence="7" type="ORF">STABA_v1c03220</name>
</gene>
<dbReference type="PANTHER" id="PTHR34478">
    <property type="entry name" value="PROTEIN LEMA"/>
    <property type="match status" value="1"/>
</dbReference>
<evidence type="ECO:0000256" key="1">
    <source>
        <dbReference type="ARBA" id="ARBA00004167"/>
    </source>
</evidence>
<dbReference type="Proteomes" id="UP000424468">
    <property type="component" value="Chromosome"/>
</dbReference>
<keyword evidence="5 6" id="KW-0472">Membrane</keyword>
<comment type="subcellular location">
    <subcellularLocation>
        <location evidence="1">Membrane</location>
        <topology evidence="1">Single-pass membrane protein</topology>
    </subcellularLocation>
</comment>
<keyword evidence="3 6" id="KW-0812">Transmembrane</keyword>
<proteinExistence type="inferred from homology"/>
<evidence type="ECO:0000313" key="7">
    <source>
        <dbReference type="EMBL" id="QGS51685.1"/>
    </source>
</evidence>
<evidence type="ECO:0000313" key="8">
    <source>
        <dbReference type="Proteomes" id="UP000424468"/>
    </source>
</evidence>
<dbReference type="KEGG" id="stab:STABA_v1c03220"/>
<keyword evidence="8" id="KW-1185">Reference proteome</keyword>
<name>A0A6I6C9T1_9MOLU</name>
<reference evidence="7 8" key="1">
    <citation type="submission" date="2019-11" db="EMBL/GenBank/DDBJ databases">
        <title>Complete genome sequence of Spiroplasma tabanidicola TAUS-1 (DSM 22603).</title>
        <authorList>
            <person name="Huang C.-T."/>
            <person name="Lin Y.-C."/>
            <person name="Kuo C.-H."/>
        </authorList>
    </citation>
    <scope>NUCLEOTIDE SEQUENCE [LARGE SCALE GENOMIC DNA]</scope>
    <source>
        <strain evidence="7 8">TAUS-1</strain>
    </source>
</reference>
<dbReference type="AlphaFoldDB" id="A0A6I6C9T1"/>
<evidence type="ECO:0000256" key="6">
    <source>
        <dbReference type="SAM" id="Phobius"/>
    </source>
</evidence>
<evidence type="ECO:0000256" key="3">
    <source>
        <dbReference type="ARBA" id="ARBA00022692"/>
    </source>
</evidence>